<dbReference type="EMBL" id="JBHMDO010000003">
    <property type="protein sequence ID" value="MFB9324709.1"/>
    <property type="molecule type" value="Genomic_DNA"/>
</dbReference>
<dbReference type="Gene3D" id="2.30.30.110">
    <property type="match status" value="1"/>
</dbReference>
<organism evidence="3 4">
    <name type="scientific">Paenibacillus aurantiacus</name>
    <dbReference type="NCBI Taxonomy" id="1936118"/>
    <lineage>
        <taxon>Bacteria</taxon>
        <taxon>Bacillati</taxon>
        <taxon>Bacillota</taxon>
        <taxon>Bacilli</taxon>
        <taxon>Bacillales</taxon>
        <taxon>Paenibacillaceae</taxon>
        <taxon>Paenibacillus</taxon>
    </lineage>
</organism>
<keyword evidence="2" id="KW-1277">Toxin-antitoxin system</keyword>
<evidence type="ECO:0000256" key="2">
    <source>
        <dbReference type="ARBA" id="ARBA00022649"/>
    </source>
</evidence>
<reference evidence="3 4" key="1">
    <citation type="submission" date="2024-09" db="EMBL/GenBank/DDBJ databases">
        <authorList>
            <person name="Sun Q."/>
            <person name="Mori K."/>
        </authorList>
    </citation>
    <scope>NUCLEOTIDE SEQUENCE [LARGE SCALE GENOMIC DNA]</scope>
    <source>
        <strain evidence="3 4">TISTR 2452</strain>
    </source>
</reference>
<dbReference type="InterPro" id="IPR011067">
    <property type="entry name" value="Plasmid_toxin/cell-grow_inhib"/>
</dbReference>
<dbReference type="SUPFAM" id="SSF50118">
    <property type="entry name" value="Cell growth inhibitor/plasmid maintenance toxic component"/>
    <property type="match status" value="1"/>
</dbReference>
<dbReference type="Proteomes" id="UP001589747">
    <property type="component" value="Unassembled WGS sequence"/>
</dbReference>
<name>A0ABV5KHR5_9BACL</name>
<keyword evidence="4" id="KW-1185">Reference proteome</keyword>
<dbReference type="RefSeq" id="WP_377489095.1">
    <property type="nucleotide sequence ID" value="NZ_JBHMDO010000003.1"/>
</dbReference>
<comment type="caution">
    <text evidence="3">The sequence shown here is derived from an EMBL/GenBank/DDBJ whole genome shotgun (WGS) entry which is preliminary data.</text>
</comment>
<comment type="similarity">
    <text evidence="1">Belongs to the PemK/MazF family.</text>
</comment>
<evidence type="ECO:0000256" key="1">
    <source>
        <dbReference type="ARBA" id="ARBA00007521"/>
    </source>
</evidence>
<accession>A0ABV5KHR5</accession>
<proteinExistence type="inferred from homology"/>
<dbReference type="PANTHER" id="PTHR33988">
    <property type="entry name" value="ENDORIBONUCLEASE MAZF-RELATED"/>
    <property type="match status" value="1"/>
</dbReference>
<gene>
    <name evidence="3" type="ORF">ACFFSY_01990</name>
</gene>
<dbReference type="InterPro" id="IPR003477">
    <property type="entry name" value="PemK-like"/>
</dbReference>
<dbReference type="PANTHER" id="PTHR33988:SF3">
    <property type="entry name" value="ENDORIBONUCLEASE TOXIN CHPB-RELATED"/>
    <property type="match status" value="1"/>
</dbReference>
<evidence type="ECO:0000313" key="4">
    <source>
        <dbReference type="Proteomes" id="UP001589747"/>
    </source>
</evidence>
<evidence type="ECO:0000313" key="3">
    <source>
        <dbReference type="EMBL" id="MFB9324709.1"/>
    </source>
</evidence>
<dbReference type="Pfam" id="PF02452">
    <property type="entry name" value="PemK_toxin"/>
    <property type="match status" value="1"/>
</dbReference>
<sequence>MAITGTVARGSVVWLNFYPQRGNEQAGYHPAIVISDGLIDPAHSDLAFVVPVTSPTKPGYPFHVPVPVGIDINGALAGVSYTTLNGVALTDHAKSLDLSARNAIVIGEIPTSSPFYNQVVTYVRAILA</sequence>
<protein>
    <submittedName>
        <fullName evidence="3">Type II toxin-antitoxin system PemK/MazF family toxin</fullName>
    </submittedName>
</protein>